<accession>A0A1T4YBU5</accession>
<feature type="compositionally biased region" description="Low complexity" evidence="1">
    <location>
        <begin position="25"/>
        <end position="41"/>
    </location>
</feature>
<sequence length="453" mass="50227">MKEVFIKTLSMGIVLCILTACTGRPSPSTYSNSSATSSDSNVEADNKNTEPTATGFKNLTRPYYSVLGCGGESGYYETRARDDGSANVTYIDYSSQKEIYLCNAPGCAHDNEGCTSWISAENAGVFPLISSDHLLLIHRTYGGEEGKQSLSRIDAASLDGSNRKTLITFNNGERLGDVFCTNGESLICSLTTLEQLPDTLESTFTLCMIDLNTGERVDLYVEDTTDGIQPEFLGVTETGYAVLHSSQQTKTESDFPGKEWSEISDEIARSTFHQWEKIPIGGNCCESFYEYTGNIQQLLMADGLYFYDVDTKKLIRISVQDSNIDEVADFISTDGNSAYIDGKFDEWLLMSIRHYEQHPNVEYPVAIESCYAINTQTKEVKELNIKQEIAEDRTIPIMLGQSATDLLLITDSQTNNVEHYGFEYSIISKEGYLNSDVAELRKVSFIEDGSNVS</sequence>
<evidence type="ECO:0000313" key="3">
    <source>
        <dbReference type="Proteomes" id="UP000190286"/>
    </source>
</evidence>
<dbReference type="AlphaFoldDB" id="A0A1T4YBU5"/>
<feature type="region of interest" description="Disordered" evidence="1">
    <location>
        <begin position="25"/>
        <end position="54"/>
    </location>
</feature>
<dbReference type="RefSeq" id="WP_143402820.1">
    <property type="nucleotide sequence ID" value="NZ_FUYF01000074.1"/>
</dbReference>
<dbReference type="EMBL" id="FUYF01000074">
    <property type="protein sequence ID" value="SKA99180.1"/>
    <property type="molecule type" value="Genomic_DNA"/>
</dbReference>
<dbReference type="GeneID" id="93339382"/>
<dbReference type="Proteomes" id="UP000190286">
    <property type="component" value="Unassembled WGS sequence"/>
</dbReference>
<gene>
    <name evidence="2" type="ORF">SAMN02745178_02911</name>
</gene>
<dbReference type="OrthoDB" id="1854535at2"/>
<dbReference type="PROSITE" id="PS51257">
    <property type="entry name" value="PROKAR_LIPOPROTEIN"/>
    <property type="match status" value="1"/>
</dbReference>
<evidence type="ECO:0000313" key="2">
    <source>
        <dbReference type="EMBL" id="SKA99180.1"/>
    </source>
</evidence>
<evidence type="ECO:0000256" key="1">
    <source>
        <dbReference type="SAM" id="MobiDB-lite"/>
    </source>
</evidence>
<reference evidence="2 3" key="1">
    <citation type="submission" date="2017-02" db="EMBL/GenBank/DDBJ databases">
        <authorList>
            <person name="Peterson S.W."/>
        </authorList>
    </citation>
    <scope>NUCLEOTIDE SEQUENCE [LARGE SCALE GENOMIC DNA]</scope>
    <source>
        <strain evidence="2 3">ATCC 27749</strain>
    </source>
</reference>
<proteinExistence type="predicted"/>
<keyword evidence="3" id="KW-1185">Reference proteome</keyword>
<protein>
    <submittedName>
        <fullName evidence="2">Uncharacterized protein</fullName>
    </submittedName>
</protein>
<name>A0A1T4YBU5_9FIRM</name>
<organism evidence="2 3">
    <name type="scientific">Gemmiger formicilis</name>
    <dbReference type="NCBI Taxonomy" id="745368"/>
    <lineage>
        <taxon>Bacteria</taxon>
        <taxon>Bacillati</taxon>
        <taxon>Bacillota</taxon>
        <taxon>Clostridia</taxon>
        <taxon>Eubacteriales</taxon>
        <taxon>Gemmiger</taxon>
    </lineage>
</organism>